<dbReference type="STRING" id="1448320.A0A319DS07"/>
<feature type="compositionally biased region" description="Pro residues" evidence="1">
    <location>
        <begin position="1"/>
        <end position="15"/>
    </location>
</feature>
<dbReference type="PANTHER" id="PTHR36847">
    <property type="entry name" value="AMIDOLIGASE ENZYME"/>
    <property type="match status" value="1"/>
</dbReference>
<feature type="region of interest" description="Disordered" evidence="1">
    <location>
        <begin position="1"/>
        <end position="26"/>
    </location>
</feature>
<dbReference type="AlphaFoldDB" id="A0A319DS07"/>
<dbReference type="Proteomes" id="UP000247810">
    <property type="component" value="Unassembled WGS sequence"/>
</dbReference>
<dbReference type="OrthoDB" id="5291055at2759"/>
<dbReference type="VEuPathDB" id="FungiDB:BO71DRAFT_157404"/>
<accession>A0A319DS07</accession>
<dbReference type="EMBL" id="KZ825832">
    <property type="protein sequence ID" value="PYH96877.1"/>
    <property type="molecule type" value="Genomic_DNA"/>
</dbReference>
<evidence type="ECO:0008006" key="4">
    <source>
        <dbReference type="Google" id="ProtNLM"/>
    </source>
</evidence>
<evidence type="ECO:0000313" key="2">
    <source>
        <dbReference type="EMBL" id="PYH96877.1"/>
    </source>
</evidence>
<sequence length="387" mass="43568">MANPHPPPPPPPPAARPLLGKQAASNDSQKPLYPVGSFGIGVEVEFLLNPRDRTESLHDIRSFSRSVASSYNNFLAQFRNDEHPQMYNAIDESYLGPQFAEWSLDSDSTIHMPNEGCAPWGLESISPIFRAHKGSIWRQHIDFLWVFLSTRYNISSNDSCGTHVHLSRVGGYALPELKKVCQCIIHFKPAFEAILPEARLSNEYARSNWLDNENFGHRNLSRKQSITAIENVSNMRELVLLMNPNHDKMYGWNFLYLLNSPHGTIEFRRGPASTSAQNVFVCIEIAMSFVGAAIQLADAGRLEQVPATVGGLKWFISSANLPDKVPGLYDSRYLDLLFAGKADSAFREPKPLGELSPHRYNKLLRKMAEDKKKNVALAKMSQEPYWN</sequence>
<evidence type="ECO:0000256" key="1">
    <source>
        <dbReference type="SAM" id="MobiDB-lite"/>
    </source>
</evidence>
<name>A0A319DS07_9EURO</name>
<keyword evidence="3" id="KW-1185">Reference proteome</keyword>
<protein>
    <recommendedName>
        <fullName evidence="4">Amidoligase enzyme</fullName>
    </recommendedName>
</protein>
<dbReference type="Pfam" id="PF12224">
    <property type="entry name" value="Amidoligase_2"/>
    <property type="match status" value="1"/>
</dbReference>
<dbReference type="InterPro" id="IPR022025">
    <property type="entry name" value="Amidoligase_2"/>
</dbReference>
<evidence type="ECO:0000313" key="3">
    <source>
        <dbReference type="Proteomes" id="UP000247810"/>
    </source>
</evidence>
<proteinExistence type="predicted"/>
<organism evidence="2 3">
    <name type="scientific">Aspergillus ellipticus CBS 707.79</name>
    <dbReference type="NCBI Taxonomy" id="1448320"/>
    <lineage>
        <taxon>Eukaryota</taxon>
        <taxon>Fungi</taxon>
        <taxon>Dikarya</taxon>
        <taxon>Ascomycota</taxon>
        <taxon>Pezizomycotina</taxon>
        <taxon>Eurotiomycetes</taxon>
        <taxon>Eurotiomycetidae</taxon>
        <taxon>Eurotiales</taxon>
        <taxon>Aspergillaceae</taxon>
        <taxon>Aspergillus</taxon>
        <taxon>Aspergillus subgen. Circumdati</taxon>
    </lineage>
</organism>
<gene>
    <name evidence="2" type="ORF">BO71DRAFT_157404</name>
</gene>
<reference evidence="2 3" key="1">
    <citation type="submission" date="2018-02" db="EMBL/GenBank/DDBJ databases">
        <title>The genomes of Aspergillus section Nigri reveals drivers in fungal speciation.</title>
        <authorList>
            <consortium name="DOE Joint Genome Institute"/>
            <person name="Vesth T.C."/>
            <person name="Nybo J."/>
            <person name="Theobald S."/>
            <person name="Brandl J."/>
            <person name="Frisvad J.C."/>
            <person name="Nielsen K.F."/>
            <person name="Lyhne E.K."/>
            <person name="Kogle M.E."/>
            <person name="Kuo A."/>
            <person name="Riley R."/>
            <person name="Clum A."/>
            <person name="Nolan M."/>
            <person name="Lipzen A."/>
            <person name="Salamov A."/>
            <person name="Henrissat B."/>
            <person name="Wiebenga A."/>
            <person name="De vries R.P."/>
            <person name="Grigoriev I.V."/>
            <person name="Mortensen U.H."/>
            <person name="Andersen M.R."/>
            <person name="Baker S.E."/>
        </authorList>
    </citation>
    <scope>NUCLEOTIDE SEQUENCE [LARGE SCALE GENOMIC DNA]</scope>
    <source>
        <strain evidence="2 3">CBS 707.79</strain>
    </source>
</reference>
<dbReference type="PANTHER" id="PTHR36847:SF1">
    <property type="entry name" value="AMIDOLIGASE ENZYME"/>
    <property type="match status" value="1"/>
</dbReference>